<evidence type="ECO:0000313" key="3">
    <source>
        <dbReference type="Proteomes" id="UP000001555"/>
    </source>
</evidence>
<evidence type="ECO:0000313" key="2">
    <source>
        <dbReference type="EnsemblMetazoa" id="ISCW014807-PA"/>
    </source>
</evidence>
<dbReference type="EMBL" id="DS965180">
    <property type="protein sequence ID" value="EEC19687.1"/>
    <property type="molecule type" value="Genomic_DNA"/>
</dbReference>
<protein>
    <submittedName>
        <fullName evidence="1 2">Uncharacterized protein</fullName>
    </submittedName>
</protein>
<keyword evidence="3" id="KW-1185">Reference proteome</keyword>
<dbReference type="EMBL" id="ABJB010661508">
    <property type="status" value="NOT_ANNOTATED_CDS"/>
    <property type="molecule type" value="Genomic_DNA"/>
</dbReference>
<dbReference type="VEuPathDB" id="VectorBase:ISCW014807"/>
<reference evidence="2" key="2">
    <citation type="submission" date="2020-05" db="UniProtKB">
        <authorList>
            <consortium name="EnsemblMetazoa"/>
        </authorList>
    </citation>
    <scope>IDENTIFICATION</scope>
    <source>
        <strain evidence="2">wikel</strain>
    </source>
</reference>
<dbReference type="HOGENOM" id="CLU_2006442_0_0_1"/>
<organism>
    <name type="scientific">Ixodes scapularis</name>
    <name type="common">Black-legged tick</name>
    <name type="synonym">Deer tick</name>
    <dbReference type="NCBI Taxonomy" id="6945"/>
    <lineage>
        <taxon>Eukaryota</taxon>
        <taxon>Metazoa</taxon>
        <taxon>Ecdysozoa</taxon>
        <taxon>Arthropoda</taxon>
        <taxon>Chelicerata</taxon>
        <taxon>Arachnida</taxon>
        <taxon>Acari</taxon>
        <taxon>Parasitiformes</taxon>
        <taxon>Ixodida</taxon>
        <taxon>Ixodoidea</taxon>
        <taxon>Ixodidae</taxon>
        <taxon>Ixodinae</taxon>
        <taxon>Ixodes</taxon>
    </lineage>
</organism>
<dbReference type="VEuPathDB" id="VectorBase:ISCI014807"/>
<dbReference type="PaxDb" id="6945-B7QLG5"/>
<dbReference type="EnsemblMetazoa" id="ISCW014807-RA">
    <property type="protein sequence ID" value="ISCW014807-PA"/>
    <property type="gene ID" value="ISCW014807"/>
</dbReference>
<name>B7QLG5_IXOSC</name>
<dbReference type="AlphaFoldDB" id="B7QLG5"/>
<dbReference type="InParanoid" id="B7QLG5"/>
<dbReference type="Proteomes" id="UP000001555">
    <property type="component" value="Unassembled WGS sequence"/>
</dbReference>
<proteinExistence type="predicted"/>
<accession>B7QLG5</accession>
<sequence length="124" mass="13758">MTRGDTSSDIWLSTQACVSCKVCALAENQEQQRCLATLFPSFVLAVWQTLQNQTLEINMVKRIKCPLVSKNEACASPLLVEPFTFFGRGLPSPWSSYAGDPEPALEQTGYSKRCKTILNAEPRV</sequence>
<reference evidence="1 3" key="1">
    <citation type="submission" date="2008-03" db="EMBL/GenBank/DDBJ databases">
        <title>Annotation of Ixodes scapularis.</title>
        <authorList>
            <consortium name="Ixodes scapularis Genome Project Consortium"/>
            <person name="Caler E."/>
            <person name="Hannick L.I."/>
            <person name="Bidwell S."/>
            <person name="Joardar V."/>
            <person name="Thiagarajan M."/>
            <person name="Amedeo P."/>
            <person name="Galinsky K.J."/>
            <person name="Schobel S."/>
            <person name="Inman J."/>
            <person name="Hostetler J."/>
            <person name="Miller J."/>
            <person name="Hammond M."/>
            <person name="Megy K."/>
            <person name="Lawson D."/>
            <person name="Kodira C."/>
            <person name="Sutton G."/>
            <person name="Meyer J."/>
            <person name="Hill C.A."/>
            <person name="Birren B."/>
            <person name="Nene V."/>
            <person name="Collins F."/>
            <person name="Alarcon-Chaidez F."/>
            <person name="Wikel S."/>
            <person name="Strausberg R."/>
        </authorList>
    </citation>
    <scope>NUCLEOTIDE SEQUENCE [LARGE SCALE GENOMIC DNA]</scope>
    <source>
        <strain evidence="3">Wikel</strain>
        <strain evidence="1">Wikel colony</strain>
    </source>
</reference>
<gene>
    <name evidence="1" type="ORF">IscW_ISCW014807</name>
</gene>
<evidence type="ECO:0000313" key="1">
    <source>
        <dbReference type="EMBL" id="EEC19687.1"/>
    </source>
</evidence>